<dbReference type="PANTHER" id="PTHR38104">
    <property type="match status" value="1"/>
</dbReference>
<keyword evidence="2" id="KW-0472">Membrane</keyword>
<reference evidence="4 5" key="1">
    <citation type="journal article" date="2012" name="J. Bacteriol.">
        <title>Complete Genome Sequence of the BTEX-Degrading Bacterium Pseudoxanthomonas spadix BD-a59.</title>
        <authorList>
            <person name="Lee S.H."/>
            <person name="Jin H.M."/>
            <person name="Lee H.J."/>
            <person name="Kim J.M."/>
            <person name="Jeon C.O."/>
        </authorList>
    </citation>
    <scope>NUCLEOTIDE SEQUENCE [LARGE SCALE GENOMIC DNA]</scope>
    <source>
        <strain evidence="4 5">BD-a59</strain>
    </source>
</reference>
<dbReference type="CDD" id="cd16328">
    <property type="entry name" value="RseA_N"/>
    <property type="match status" value="1"/>
</dbReference>
<dbReference type="HOGENOM" id="CLU_962676_0_0_6"/>
<keyword evidence="2" id="KW-1133">Transmembrane helix</keyword>
<evidence type="ECO:0000256" key="1">
    <source>
        <dbReference type="SAM" id="MobiDB-lite"/>
    </source>
</evidence>
<feature type="region of interest" description="Disordered" evidence="1">
    <location>
        <begin position="266"/>
        <end position="289"/>
    </location>
</feature>
<dbReference type="RefSeq" id="WP_014161134.1">
    <property type="nucleotide sequence ID" value="NC_016147.2"/>
</dbReference>
<dbReference type="EMBL" id="CP003093">
    <property type="protein sequence ID" value="AER56961.1"/>
    <property type="molecule type" value="Genomic_DNA"/>
</dbReference>
<sequence length="289" mass="30136">MIDDKFQQHYRQQMSALMDGELAPDQARFLMRRMAEDRALNDTWERWQLCGDVLRGRAQAPAPQGFAERVSAAIAVQALQPAANQELPRPGNRLLRWGGGAVAASVALLAVFMAGQQNRPASSAPRPAAVASRPAPAAAMPAAPAPAPAPAARNDAGTGAALAASAVAVASLPHRADDSRRGSATRNQQAARATAAITRQALAAAKAPPARAVAEIPAVNQDPFAGVHLGQAAARPWPRTSLPQLHAGGAYSTGYAASEQAPYYPFQPFQPRLPEAPARAAPPTSSPQP</sequence>
<evidence type="ECO:0000313" key="5">
    <source>
        <dbReference type="Proteomes" id="UP000005870"/>
    </source>
</evidence>
<keyword evidence="2" id="KW-0812">Transmembrane</keyword>
<feature type="transmembrane region" description="Helical" evidence="2">
    <location>
        <begin position="94"/>
        <end position="115"/>
    </location>
</feature>
<dbReference type="AlphaFoldDB" id="G7UQF8"/>
<dbReference type="Proteomes" id="UP000005870">
    <property type="component" value="Chromosome"/>
</dbReference>
<dbReference type="InterPro" id="IPR052383">
    <property type="entry name" value="Anti-sigma-E_RseA-like"/>
</dbReference>
<dbReference type="GO" id="GO:0016989">
    <property type="term" value="F:sigma factor antagonist activity"/>
    <property type="evidence" value="ECO:0007669"/>
    <property type="project" value="InterPro"/>
</dbReference>
<protein>
    <submittedName>
        <fullName evidence="4">Negative regulator of sigma E activity</fullName>
    </submittedName>
</protein>
<dbReference type="InterPro" id="IPR005572">
    <property type="entry name" value="Anti-sigma_E_RseA_N"/>
</dbReference>
<proteinExistence type="predicted"/>
<evidence type="ECO:0000259" key="3">
    <source>
        <dbReference type="Pfam" id="PF03872"/>
    </source>
</evidence>
<evidence type="ECO:0000313" key="4">
    <source>
        <dbReference type="EMBL" id="AER56961.1"/>
    </source>
</evidence>
<dbReference type="InterPro" id="IPR036147">
    <property type="entry name" value="Anti-sigma_E_RseA_N_sf"/>
</dbReference>
<dbReference type="STRING" id="1045855.DSC_11585"/>
<feature type="domain" description="Anti sigma-E protein RseA N-terminal" evidence="3">
    <location>
        <begin position="12"/>
        <end position="84"/>
    </location>
</feature>
<name>G7UQF8_PSEUP</name>
<keyword evidence="5" id="KW-1185">Reference proteome</keyword>
<organism evidence="4 5">
    <name type="scientific">Pseudoxanthomonas spadix (strain BD-a59)</name>
    <dbReference type="NCBI Taxonomy" id="1045855"/>
    <lineage>
        <taxon>Bacteria</taxon>
        <taxon>Pseudomonadati</taxon>
        <taxon>Pseudomonadota</taxon>
        <taxon>Gammaproteobacteria</taxon>
        <taxon>Lysobacterales</taxon>
        <taxon>Lysobacteraceae</taxon>
        <taxon>Pseudoxanthomonas</taxon>
    </lineage>
</organism>
<accession>G7UQF8</accession>
<gene>
    <name evidence="4" type="ordered locus">DSC_11585</name>
</gene>
<feature type="compositionally biased region" description="Low complexity" evidence="1">
    <location>
        <begin position="266"/>
        <end position="283"/>
    </location>
</feature>
<dbReference type="eggNOG" id="COG3073">
    <property type="taxonomic scope" value="Bacteria"/>
</dbReference>
<dbReference type="Pfam" id="PF03872">
    <property type="entry name" value="RseA_N"/>
    <property type="match status" value="1"/>
</dbReference>
<dbReference type="PANTHER" id="PTHR38104:SF1">
    <property type="entry name" value="ANTI-SIGMA-E FACTOR RSEA"/>
    <property type="match status" value="1"/>
</dbReference>
<dbReference type="SUPFAM" id="SSF89069">
    <property type="entry name" value="N-terminal, cytoplasmic domain of anti-sigmaE factor RseA"/>
    <property type="match status" value="1"/>
</dbReference>
<dbReference type="OrthoDB" id="5298512at2"/>
<dbReference type="Gene3D" id="1.10.10.880">
    <property type="entry name" value="Anti sigma-E protein RseA, N-terminal domain"/>
    <property type="match status" value="1"/>
</dbReference>
<dbReference type="KEGG" id="psd:DSC_11585"/>
<evidence type="ECO:0000256" key="2">
    <source>
        <dbReference type="SAM" id="Phobius"/>
    </source>
</evidence>